<evidence type="ECO:0000313" key="6">
    <source>
        <dbReference type="Proteomes" id="UP000176216"/>
    </source>
</evidence>
<proteinExistence type="inferred from homology"/>
<evidence type="ECO:0000256" key="1">
    <source>
        <dbReference type="PROSITE-ProRule" id="PRU00285"/>
    </source>
</evidence>
<dbReference type="InterPro" id="IPR031107">
    <property type="entry name" value="Small_HSP"/>
</dbReference>
<comment type="similarity">
    <text evidence="1 2">Belongs to the small heat shock protein (HSP20) family.</text>
</comment>
<dbReference type="CDD" id="cd06464">
    <property type="entry name" value="ACD_sHsps-like"/>
    <property type="match status" value="1"/>
</dbReference>
<feature type="compositionally biased region" description="Basic and acidic residues" evidence="3">
    <location>
        <begin position="48"/>
        <end position="74"/>
    </location>
</feature>
<dbReference type="SUPFAM" id="SSF49764">
    <property type="entry name" value="HSP20-like chaperones"/>
    <property type="match status" value="1"/>
</dbReference>
<dbReference type="Proteomes" id="UP000176216">
    <property type="component" value="Unassembled WGS sequence"/>
</dbReference>
<dbReference type="PANTHER" id="PTHR11527">
    <property type="entry name" value="HEAT-SHOCK PROTEIN 20 FAMILY MEMBER"/>
    <property type="match status" value="1"/>
</dbReference>
<dbReference type="Pfam" id="PF00011">
    <property type="entry name" value="HSP20"/>
    <property type="match status" value="1"/>
</dbReference>
<dbReference type="AlphaFoldDB" id="A0A1G2EIR7"/>
<name>A0A1G2EIR7_9BACT</name>
<evidence type="ECO:0000313" key="5">
    <source>
        <dbReference type="EMBL" id="OGZ25684.1"/>
    </source>
</evidence>
<evidence type="ECO:0000256" key="3">
    <source>
        <dbReference type="SAM" id="MobiDB-lite"/>
    </source>
</evidence>
<feature type="domain" description="SHSP" evidence="4">
    <location>
        <begin position="99"/>
        <end position="211"/>
    </location>
</feature>
<dbReference type="InterPro" id="IPR002068">
    <property type="entry name" value="A-crystallin/Hsp20_dom"/>
</dbReference>
<sequence>MANFLEKLKKGMEINELPKEAMPEEIKREEINPKETEKPKTVSRKKKKEEPRSIREEKLIENIAEENPKPKIKPSEGKIEIKTEKFETSKKEHAEENNWLEEEGQLAIDVYQTEKEIVVQSAIAGVKPEDLDILVENDIVLIRGSRPKPMEKENQNYFYQECHWGRFCREIVLPEEVNNLQIKAGLSQGILTIRLPKTGRKEKKKLLVEES</sequence>
<evidence type="ECO:0000256" key="2">
    <source>
        <dbReference type="RuleBase" id="RU003616"/>
    </source>
</evidence>
<feature type="region of interest" description="Disordered" evidence="3">
    <location>
        <begin position="1"/>
        <end position="74"/>
    </location>
</feature>
<accession>A0A1G2EIR7</accession>
<feature type="compositionally biased region" description="Basic and acidic residues" evidence="3">
    <location>
        <begin position="1"/>
        <end position="40"/>
    </location>
</feature>
<reference evidence="5 6" key="1">
    <citation type="journal article" date="2016" name="Nat. Commun.">
        <title>Thousands of microbial genomes shed light on interconnected biogeochemical processes in an aquifer system.</title>
        <authorList>
            <person name="Anantharaman K."/>
            <person name="Brown C.T."/>
            <person name="Hug L.A."/>
            <person name="Sharon I."/>
            <person name="Castelle C.J."/>
            <person name="Probst A.J."/>
            <person name="Thomas B.C."/>
            <person name="Singh A."/>
            <person name="Wilkins M.J."/>
            <person name="Karaoz U."/>
            <person name="Brodie E.L."/>
            <person name="Williams K.H."/>
            <person name="Hubbard S.S."/>
            <person name="Banfield J.F."/>
        </authorList>
    </citation>
    <scope>NUCLEOTIDE SEQUENCE [LARGE SCALE GENOMIC DNA]</scope>
</reference>
<dbReference type="Gene3D" id="2.60.40.790">
    <property type="match status" value="1"/>
</dbReference>
<evidence type="ECO:0000259" key="4">
    <source>
        <dbReference type="PROSITE" id="PS01031"/>
    </source>
</evidence>
<organism evidence="5 6">
    <name type="scientific">Candidatus Nealsonbacteria bacterium RIFCSPLOWO2_02_39_8</name>
    <dbReference type="NCBI Taxonomy" id="1801674"/>
    <lineage>
        <taxon>Bacteria</taxon>
        <taxon>Candidatus Nealsoniibacteriota</taxon>
    </lineage>
</organism>
<dbReference type="EMBL" id="MHMJ01000016">
    <property type="protein sequence ID" value="OGZ25684.1"/>
    <property type="molecule type" value="Genomic_DNA"/>
</dbReference>
<comment type="caution">
    <text evidence="5">The sequence shown here is derived from an EMBL/GenBank/DDBJ whole genome shotgun (WGS) entry which is preliminary data.</text>
</comment>
<dbReference type="InterPro" id="IPR008978">
    <property type="entry name" value="HSP20-like_chaperone"/>
</dbReference>
<dbReference type="PROSITE" id="PS01031">
    <property type="entry name" value="SHSP"/>
    <property type="match status" value="1"/>
</dbReference>
<protein>
    <recommendedName>
        <fullName evidence="4">SHSP domain-containing protein</fullName>
    </recommendedName>
</protein>
<gene>
    <name evidence="5" type="ORF">A2W71_02355</name>
</gene>